<evidence type="ECO:0000313" key="9">
    <source>
        <dbReference type="EMBL" id="TXJ41580.1"/>
    </source>
</evidence>
<feature type="transmembrane region" description="Helical" evidence="7">
    <location>
        <begin position="242"/>
        <end position="263"/>
    </location>
</feature>
<name>A0A5C8EZE6_BRAPL</name>
<feature type="transmembrane region" description="Helical" evidence="7">
    <location>
        <begin position="12"/>
        <end position="33"/>
    </location>
</feature>
<dbReference type="AlphaFoldDB" id="A0A5C8EZE6"/>
<dbReference type="PANTHER" id="PTHR32243">
    <property type="entry name" value="MALTOSE TRANSPORT SYSTEM PERMEASE-RELATED"/>
    <property type="match status" value="1"/>
</dbReference>
<dbReference type="Proteomes" id="UP000323176">
    <property type="component" value="Unassembled WGS sequence"/>
</dbReference>
<dbReference type="PANTHER" id="PTHR32243:SF24">
    <property type="entry name" value="DIACETYLCHITOBIOSE UPTAKE SYSTEM PERMEASE PROTEIN NGCG"/>
    <property type="match status" value="1"/>
</dbReference>
<dbReference type="SUPFAM" id="SSF161098">
    <property type="entry name" value="MetI-like"/>
    <property type="match status" value="1"/>
</dbReference>
<evidence type="ECO:0000256" key="3">
    <source>
        <dbReference type="ARBA" id="ARBA00022475"/>
    </source>
</evidence>
<evidence type="ECO:0000259" key="8">
    <source>
        <dbReference type="PROSITE" id="PS50928"/>
    </source>
</evidence>
<proteinExistence type="inferred from homology"/>
<evidence type="ECO:0000256" key="4">
    <source>
        <dbReference type="ARBA" id="ARBA00022692"/>
    </source>
</evidence>
<comment type="similarity">
    <text evidence="7">Belongs to the binding-protein-dependent transport system permease family.</text>
</comment>
<dbReference type="InterPro" id="IPR050901">
    <property type="entry name" value="BP-dep_ABC_trans_perm"/>
</dbReference>
<reference evidence="9 10" key="1">
    <citation type="journal article" date="1992" name="Lakartidningen">
        <title>[Penicillin V and not amoxicillin is the first choice preparation in acute otitis].</title>
        <authorList>
            <person name="Kamme C."/>
            <person name="Lundgren K."/>
            <person name="Prellner K."/>
        </authorList>
    </citation>
    <scope>NUCLEOTIDE SEQUENCE [LARGE SCALE GENOMIC DNA]</scope>
    <source>
        <strain evidence="9 10">PC5538III-hc</strain>
    </source>
</reference>
<evidence type="ECO:0000256" key="2">
    <source>
        <dbReference type="ARBA" id="ARBA00022448"/>
    </source>
</evidence>
<evidence type="ECO:0000256" key="1">
    <source>
        <dbReference type="ARBA" id="ARBA00004651"/>
    </source>
</evidence>
<keyword evidence="2 7" id="KW-0813">Transport</keyword>
<dbReference type="PROSITE" id="PS50928">
    <property type="entry name" value="ABC_TM1"/>
    <property type="match status" value="1"/>
</dbReference>
<dbReference type="EMBL" id="SAXY01000043">
    <property type="protein sequence ID" value="TXJ41580.1"/>
    <property type="molecule type" value="Genomic_DNA"/>
</dbReference>
<feature type="domain" description="ABC transmembrane type-1" evidence="8">
    <location>
        <begin position="70"/>
        <end position="263"/>
    </location>
</feature>
<dbReference type="InterPro" id="IPR035906">
    <property type="entry name" value="MetI-like_sf"/>
</dbReference>
<evidence type="ECO:0000256" key="6">
    <source>
        <dbReference type="ARBA" id="ARBA00023136"/>
    </source>
</evidence>
<dbReference type="InterPro" id="IPR000515">
    <property type="entry name" value="MetI-like"/>
</dbReference>
<comment type="caution">
    <text evidence="9">The sequence shown here is derived from an EMBL/GenBank/DDBJ whole genome shotgun (WGS) entry which is preliminary data.</text>
</comment>
<comment type="subcellular location">
    <subcellularLocation>
        <location evidence="1 7">Cell membrane</location>
        <topology evidence="1 7">Multi-pass membrane protein</topology>
    </subcellularLocation>
</comment>
<protein>
    <submittedName>
        <fullName evidence="9">Carbohydrate ABC transporter permease</fullName>
    </submittedName>
</protein>
<organism evidence="9 10">
    <name type="scientific">Brachyspira pilosicoli</name>
    <name type="common">Serpulina pilosicoli</name>
    <dbReference type="NCBI Taxonomy" id="52584"/>
    <lineage>
        <taxon>Bacteria</taxon>
        <taxon>Pseudomonadati</taxon>
        <taxon>Spirochaetota</taxon>
        <taxon>Spirochaetia</taxon>
        <taxon>Brachyspirales</taxon>
        <taxon>Brachyspiraceae</taxon>
        <taxon>Brachyspira</taxon>
    </lineage>
</organism>
<feature type="transmembrane region" description="Helical" evidence="7">
    <location>
        <begin position="138"/>
        <end position="161"/>
    </location>
</feature>
<evidence type="ECO:0000313" key="10">
    <source>
        <dbReference type="Proteomes" id="UP000323176"/>
    </source>
</evidence>
<keyword evidence="5 7" id="KW-1133">Transmembrane helix</keyword>
<accession>A0A5C8EZE6</accession>
<dbReference type="OrthoDB" id="9771544at2"/>
<sequence length="278" mass="31107">MTKKYKQIDLLPGYALLSLWCAFTFLVIGWIILASFSTTPNIFQNTLFKDGLHPENYVKALVTHNVAKYFLNSIIYTIISCFGIVLVGAPAAYILARFLFKFNNAIQKVFVMALGIPAIMIIMPLFGIVTALKMTNSRLVLIILYIGINIPFTVFFLIAFFKNLSFTFEEAAAIDGCSPMKTFWIIMLPLAQPGIITVTIFNFITVWNEYFMALIFANNSNMRPLAVGLFSMIQSMRYTGDWAGMFAAVVIVFLPTFILYIILSEKIIANVTGGAIKG</sequence>
<dbReference type="GO" id="GO:0055085">
    <property type="term" value="P:transmembrane transport"/>
    <property type="evidence" value="ECO:0007669"/>
    <property type="project" value="InterPro"/>
</dbReference>
<keyword evidence="6 7" id="KW-0472">Membrane</keyword>
<evidence type="ECO:0000256" key="5">
    <source>
        <dbReference type="ARBA" id="ARBA00022989"/>
    </source>
</evidence>
<dbReference type="CDD" id="cd06261">
    <property type="entry name" value="TM_PBP2"/>
    <property type="match status" value="1"/>
</dbReference>
<keyword evidence="3" id="KW-1003">Cell membrane</keyword>
<feature type="transmembrane region" description="Helical" evidence="7">
    <location>
        <begin position="182"/>
        <end position="204"/>
    </location>
</feature>
<keyword evidence="4 7" id="KW-0812">Transmembrane</keyword>
<dbReference type="Gene3D" id="1.10.3720.10">
    <property type="entry name" value="MetI-like"/>
    <property type="match status" value="1"/>
</dbReference>
<gene>
    <name evidence="9" type="ORF">EPJ72_06675</name>
</gene>
<dbReference type="GO" id="GO:0005886">
    <property type="term" value="C:plasma membrane"/>
    <property type="evidence" value="ECO:0007669"/>
    <property type="project" value="UniProtKB-SubCell"/>
</dbReference>
<dbReference type="Pfam" id="PF00528">
    <property type="entry name" value="BPD_transp_1"/>
    <property type="match status" value="1"/>
</dbReference>
<evidence type="ECO:0000256" key="7">
    <source>
        <dbReference type="RuleBase" id="RU363032"/>
    </source>
</evidence>
<feature type="transmembrane region" description="Helical" evidence="7">
    <location>
        <begin position="108"/>
        <end position="132"/>
    </location>
</feature>
<feature type="transmembrane region" description="Helical" evidence="7">
    <location>
        <begin position="74"/>
        <end position="96"/>
    </location>
</feature>